<feature type="compositionally biased region" description="Basic and acidic residues" evidence="1">
    <location>
        <begin position="23"/>
        <end position="45"/>
    </location>
</feature>
<feature type="compositionally biased region" description="Basic and acidic residues" evidence="1">
    <location>
        <begin position="1"/>
        <end position="13"/>
    </location>
</feature>
<name>A0A7S3QIQ0_9STRA</name>
<organism evidence="2">
    <name type="scientific">Chaetoceros debilis</name>
    <dbReference type="NCBI Taxonomy" id="122233"/>
    <lineage>
        <taxon>Eukaryota</taxon>
        <taxon>Sar</taxon>
        <taxon>Stramenopiles</taxon>
        <taxon>Ochrophyta</taxon>
        <taxon>Bacillariophyta</taxon>
        <taxon>Coscinodiscophyceae</taxon>
        <taxon>Chaetocerotophycidae</taxon>
        <taxon>Chaetocerotales</taxon>
        <taxon>Chaetocerotaceae</taxon>
        <taxon>Chaetoceros</taxon>
    </lineage>
</organism>
<proteinExistence type="predicted"/>
<protein>
    <submittedName>
        <fullName evidence="2">Uncharacterized protein</fullName>
    </submittedName>
</protein>
<feature type="region of interest" description="Disordered" evidence="1">
    <location>
        <begin position="1"/>
        <end position="61"/>
    </location>
</feature>
<sequence length="261" mass="30435">MKADNEETQRLLEDSDEAAACTEKGRMRDQDDHIDVIDRSTEDRRQKSKKRKAHSIKSESRDGYTMCNKIRYDGNRHKVPRPLRWKRQITTRQACHSRLATWYMYADRAINAISVVSSALSSTAIFASMKMHFHEAAETLHDLEDTLEDIQSTSMIFSTGLCGGLLSTILQSVQTSLQMAEHADEHALAQKRLAKLRFRLDVIFGNNYIEDDSIDQKKLVEWIRDYEEYIQTAPPISHFQFERQRNAEKDIERRRKRAKIE</sequence>
<evidence type="ECO:0000313" key="2">
    <source>
        <dbReference type="EMBL" id="CAE0478650.1"/>
    </source>
</evidence>
<gene>
    <name evidence="2" type="ORF">CDEB00056_LOCUS23503</name>
</gene>
<dbReference type="EMBL" id="HBIO01030676">
    <property type="protein sequence ID" value="CAE0478650.1"/>
    <property type="molecule type" value="Transcribed_RNA"/>
</dbReference>
<evidence type="ECO:0000256" key="1">
    <source>
        <dbReference type="SAM" id="MobiDB-lite"/>
    </source>
</evidence>
<accession>A0A7S3QIQ0</accession>
<feature type="compositionally biased region" description="Basic residues" evidence="1">
    <location>
        <begin position="46"/>
        <end position="55"/>
    </location>
</feature>
<dbReference type="AlphaFoldDB" id="A0A7S3QIQ0"/>
<reference evidence="2" key="1">
    <citation type="submission" date="2021-01" db="EMBL/GenBank/DDBJ databases">
        <authorList>
            <person name="Corre E."/>
            <person name="Pelletier E."/>
            <person name="Niang G."/>
            <person name="Scheremetjew M."/>
            <person name="Finn R."/>
            <person name="Kale V."/>
            <person name="Holt S."/>
            <person name="Cochrane G."/>
            <person name="Meng A."/>
            <person name="Brown T."/>
            <person name="Cohen L."/>
        </authorList>
    </citation>
    <scope>NUCLEOTIDE SEQUENCE</scope>
    <source>
        <strain evidence="2">MM31A-1</strain>
    </source>
</reference>